<feature type="domain" description="Nudix hydrolase" evidence="11">
    <location>
        <begin position="35"/>
        <end position="168"/>
    </location>
</feature>
<dbReference type="AlphaFoldDB" id="A0A7K1TB99"/>
<keyword evidence="9" id="KW-0460">Magnesium</keyword>
<dbReference type="PROSITE" id="PS51462">
    <property type="entry name" value="NUDIX"/>
    <property type="match status" value="1"/>
</dbReference>
<dbReference type="InterPro" id="IPR004385">
    <property type="entry name" value="NDP_pyrophosphatase"/>
</dbReference>
<dbReference type="EMBL" id="WQKZ01000001">
    <property type="protein sequence ID" value="MVN75471.1"/>
    <property type="molecule type" value="Genomic_DNA"/>
</dbReference>
<evidence type="ECO:0000256" key="7">
    <source>
        <dbReference type="ARBA" id="ARBA00032162"/>
    </source>
</evidence>
<comment type="subunit">
    <text evidence="4">Homodimer.</text>
</comment>
<organism evidence="12 13">
    <name type="scientific">Hymenobacter ginkgonis</name>
    <dbReference type="NCBI Taxonomy" id="2682976"/>
    <lineage>
        <taxon>Bacteria</taxon>
        <taxon>Pseudomonadati</taxon>
        <taxon>Bacteroidota</taxon>
        <taxon>Cytophagia</taxon>
        <taxon>Cytophagales</taxon>
        <taxon>Hymenobacteraceae</taxon>
        <taxon>Hymenobacter</taxon>
    </lineage>
</organism>
<dbReference type="RefSeq" id="WP_157562206.1">
    <property type="nucleotide sequence ID" value="NZ_WQKZ01000001.1"/>
</dbReference>
<feature type="binding site" evidence="9">
    <location>
        <position position="91"/>
    </location>
    <ligand>
        <name>Mg(2+)</name>
        <dbReference type="ChEBI" id="CHEBI:18420"/>
        <label>1</label>
    </ligand>
</feature>
<dbReference type="InterPro" id="IPR020084">
    <property type="entry name" value="NUDIX_hydrolase_CS"/>
</dbReference>
<evidence type="ECO:0000256" key="4">
    <source>
        <dbReference type="ARBA" id="ARBA00011738"/>
    </source>
</evidence>
<dbReference type="NCBIfam" id="TIGR00052">
    <property type="entry name" value="nudix-type nucleoside diphosphatase, YffH/AdpP family"/>
    <property type="match status" value="1"/>
</dbReference>
<evidence type="ECO:0000256" key="1">
    <source>
        <dbReference type="ARBA" id="ARBA00000847"/>
    </source>
</evidence>
<dbReference type="InterPro" id="IPR015797">
    <property type="entry name" value="NUDIX_hydrolase-like_dom_sf"/>
</dbReference>
<evidence type="ECO:0000313" key="12">
    <source>
        <dbReference type="EMBL" id="MVN75471.1"/>
    </source>
</evidence>
<name>A0A7K1TB99_9BACT</name>
<dbReference type="GO" id="GO:0019693">
    <property type="term" value="P:ribose phosphate metabolic process"/>
    <property type="evidence" value="ECO:0007669"/>
    <property type="project" value="TreeGrafter"/>
</dbReference>
<gene>
    <name evidence="12" type="ORF">GO988_03955</name>
</gene>
<dbReference type="PANTHER" id="PTHR11839:SF18">
    <property type="entry name" value="NUDIX HYDROLASE DOMAIN-CONTAINING PROTEIN"/>
    <property type="match status" value="1"/>
</dbReference>
<protein>
    <recommendedName>
        <fullName evidence="5">GDP-mannose pyrophosphatase</fullName>
    </recommendedName>
    <alternativeName>
        <fullName evidence="7">GDP-mannose hydrolase</fullName>
    </alternativeName>
    <alternativeName>
        <fullName evidence="8">GDPMK</fullName>
    </alternativeName>
</protein>
<evidence type="ECO:0000256" key="10">
    <source>
        <dbReference type="PIRSR" id="PIRSR604385-3"/>
    </source>
</evidence>
<reference evidence="12 13" key="1">
    <citation type="submission" date="2019-12" db="EMBL/GenBank/DDBJ databases">
        <title>Hymenobacter sp. HMF4947 Genome sequencing and assembly.</title>
        <authorList>
            <person name="Kang H."/>
            <person name="Cha I."/>
            <person name="Kim H."/>
            <person name="Joh K."/>
        </authorList>
    </citation>
    <scope>NUCLEOTIDE SEQUENCE [LARGE SCALE GENOMIC DNA]</scope>
    <source>
        <strain evidence="12 13">HMF4947</strain>
    </source>
</reference>
<evidence type="ECO:0000256" key="8">
    <source>
        <dbReference type="ARBA" id="ARBA00032272"/>
    </source>
</evidence>
<dbReference type="Gene3D" id="3.90.79.10">
    <property type="entry name" value="Nucleoside Triphosphate Pyrophosphohydrolase"/>
    <property type="match status" value="1"/>
</dbReference>
<dbReference type="PROSITE" id="PS00893">
    <property type="entry name" value="NUDIX_BOX"/>
    <property type="match status" value="1"/>
</dbReference>
<feature type="binding site" evidence="9">
    <location>
        <position position="138"/>
    </location>
    <ligand>
        <name>Mg(2+)</name>
        <dbReference type="ChEBI" id="CHEBI:18420"/>
        <label>1</label>
    </ligand>
</feature>
<dbReference type="GO" id="GO:0046872">
    <property type="term" value="F:metal ion binding"/>
    <property type="evidence" value="ECO:0007669"/>
    <property type="project" value="UniProtKB-KW"/>
</dbReference>
<evidence type="ECO:0000256" key="9">
    <source>
        <dbReference type="PIRSR" id="PIRSR604385-2"/>
    </source>
</evidence>
<feature type="binding site" evidence="9">
    <location>
        <position position="87"/>
    </location>
    <ligand>
        <name>Mg(2+)</name>
        <dbReference type="ChEBI" id="CHEBI:18420"/>
        <label>1</label>
    </ligand>
</feature>
<proteinExistence type="inferred from homology"/>
<dbReference type="SUPFAM" id="SSF55811">
    <property type="entry name" value="Nudix"/>
    <property type="match status" value="1"/>
</dbReference>
<comment type="similarity">
    <text evidence="3">Belongs to the Nudix hydrolase family. NudK subfamily.</text>
</comment>
<evidence type="ECO:0000256" key="6">
    <source>
        <dbReference type="ARBA" id="ARBA00022801"/>
    </source>
</evidence>
<evidence type="ECO:0000313" key="13">
    <source>
        <dbReference type="Proteomes" id="UP000441336"/>
    </source>
</evidence>
<comment type="catalytic activity">
    <reaction evidence="1">
        <text>GDP-alpha-D-mannose + H2O = alpha-D-mannose 1-phosphate + GMP + 2 H(+)</text>
        <dbReference type="Rhea" id="RHEA:27978"/>
        <dbReference type="ChEBI" id="CHEBI:15377"/>
        <dbReference type="ChEBI" id="CHEBI:15378"/>
        <dbReference type="ChEBI" id="CHEBI:57527"/>
        <dbReference type="ChEBI" id="CHEBI:58115"/>
        <dbReference type="ChEBI" id="CHEBI:58409"/>
    </reaction>
</comment>
<sequence length="174" mass="19527">MQITQRQRVFDGHFKVDKLTVKQANGKEVPREQFAPGHAVAALVFDTTKQQYVLTKQFRVGAEQELPEIAAGMIDQAESPETAVHREIHEELGYEIDELTRIVQMWPSPGTSAETITVYYAEVSRQTGTGGGLADEDEHLEMLTFSQEELLAQVFQDAKTMLAVQWVQLHKLGA</sequence>
<comment type="caution">
    <text evidence="12">The sequence shown here is derived from an EMBL/GenBank/DDBJ whole genome shotgun (WGS) entry which is preliminary data.</text>
</comment>
<keyword evidence="9" id="KW-0479">Metal-binding</keyword>
<evidence type="ECO:0000256" key="5">
    <source>
        <dbReference type="ARBA" id="ARBA00016377"/>
    </source>
</evidence>
<dbReference type="InterPro" id="IPR000086">
    <property type="entry name" value="NUDIX_hydrolase_dom"/>
</dbReference>
<dbReference type="PANTHER" id="PTHR11839">
    <property type="entry name" value="UDP/ADP-SUGAR PYROPHOSPHATASE"/>
    <property type="match status" value="1"/>
</dbReference>
<dbReference type="Pfam" id="PF00293">
    <property type="entry name" value="NUDIX"/>
    <property type="match status" value="1"/>
</dbReference>
<feature type="short sequence motif" description="Nudix box" evidence="10">
    <location>
        <begin position="72"/>
        <end position="94"/>
    </location>
</feature>
<comment type="cofactor">
    <cofactor evidence="2 9">
        <name>Mg(2+)</name>
        <dbReference type="ChEBI" id="CHEBI:18420"/>
    </cofactor>
</comment>
<dbReference type="GO" id="GO:0006753">
    <property type="term" value="P:nucleoside phosphate metabolic process"/>
    <property type="evidence" value="ECO:0007669"/>
    <property type="project" value="TreeGrafter"/>
</dbReference>
<dbReference type="GO" id="GO:0019144">
    <property type="term" value="F:ADP-sugar diphosphatase activity"/>
    <property type="evidence" value="ECO:0007669"/>
    <property type="project" value="TreeGrafter"/>
</dbReference>
<feature type="binding site" evidence="9">
    <location>
        <position position="71"/>
    </location>
    <ligand>
        <name>Mg(2+)</name>
        <dbReference type="ChEBI" id="CHEBI:18420"/>
        <label>1</label>
    </ligand>
</feature>
<dbReference type="Proteomes" id="UP000441336">
    <property type="component" value="Unassembled WGS sequence"/>
</dbReference>
<evidence type="ECO:0000256" key="3">
    <source>
        <dbReference type="ARBA" id="ARBA00007275"/>
    </source>
</evidence>
<keyword evidence="13" id="KW-1185">Reference proteome</keyword>
<keyword evidence="6" id="KW-0378">Hydrolase</keyword>
<dbReference type="GO" id="GO:0005829">
    <property type="term" value="C:cytosol"/>
    <property type="evidence" value="ECO:0007669"/>
    <property type="project" value="TreeGrafter"/>
</dbReference>
<evidence type="ECO:0000256" key="2">
    <source>
        <dbReference type="ARBA" id="ARBA00001946"/>
    </source>
</evidence>
<evidence type="ECO:0000259" key="11">
    <source>
        <dbReference type="PROSITE" id="PS51462"/>
    </source>
</evidence>
<accession>A0A7K1TB99</accession>